<dbReference type="SMART" id="SM00209">
    <property type="entry name" value="TSP1"/>
    <property type="match status" value="1"/>
</dbReference>
<evidence type="ECO:0000256" key="3">
    <source>
        <dbReference type="ARBA" id="ARBA00022692"/>
    </source>
</evidence>
<protein>
    <recommendedName>
        <fullName evidence="7">Netrin receptor UNC5</fullName>
    </recommendedName>
</protein>
<dbReference type="PANTHER" id="PTHR12582">
    <property type="entry name" value="NETRIN RECEPTOR UNC5"/>
    <property type="match status" value="1"/>
</dbReference>
<dbReference type="SMART" id="SM00005">
    <property type="entry name" value="DEATH"/>
    <property type="match status" value="1"/>
</dbReference>
<keyword evidence="3 7" id="KW-0812">Transmembrane</keyword>
<organism evidence="10 11">
    <name type="scientific">Armadillidium nasatum</name>
    <dbReference type="NCBI Taxonomy" id="96803"/>
    <lineage>
        <taxon>Eukaryota</taxon>
        <taxon>Metazoa</taxon>
        <taxon>Ecdysozoa</taxon>
        <taxon>Arthropoda</taxon>
        <taxon>Crustacea</taxon>
        <taxon>Multicrustacea</taxon>
        <taxon>Malacostraca</taxon>
        <taxon>Eumalacostraca</taxon>
        <taxon>Peracarida</taxon>
        <taxon>Isopoda</taxon>
        <taxon>Oniscidea</taxon>
        <taxon>Crinocheta</taxon>
        <taxon>Armadillidiidae</taxon>
        <taxon>Armadillidium</taxon>
    </lineage>
</organism>
<dbReference type="GO" id="GO:0005886">
    <property type="term" value="C:plasma membrane"/>
    <property type="evidence" value="ECO:0007669"/>
    <property type="project" value="UniProtKB-SubCell"/>
</dbReference>
<dbReference type="SUPFAM" id="SSF82895">
    <property type="entry name" value="TSP-1 type 1 repeat"/>
    <property type="match status" value="1"/>
</dbReference>
<dbReference type="PROSITE" id="PS50017">
    <property type="entry name" value="DEATH_DOMAIN"/>
    <property type="match status" value="1"/>
</dbReference>
<comment type="similarity">
    <text evidence="2 7">Belongs to the unc-5 family.</text>
</comment>
<keyword evidence="4 7" id="KW-1133">Transmembrane helix</keyword>
<dbReference type="PROSITE" id="PS50092">
    <property type="entry name" value="TSP1"/>
    <property type="match status" value="1"/>
</dbReference>
<dbReference type="EMBL" id="SEYY01018545">
    <property type="protein sequence ID" value="KAB7499242.1"/>
    <property type="molecule type" value="Genomic_DNA"/>
</dbReference>
<dbReference type="InterPro" id="IPR000884">
    <property type="entry name" value="TSP1_rpt"/>
</dbReference>
<comment type="subcellular location">
    <subcellularLocation>
        <location evidence="7">Cell membrane</location>
        <topology evidence="7">Single-pass type I membrane protein</topology>
    </subcellularLocation>
    <subcellularLocation>
        <location evidence="1">Membrane</location>
        <topology evidence="1">Single-pass membrane protein</topology>
    </subcellularLocation>
</comment>
<keyword evidence="7 10" id="KW-0675">Receptor</keyword>
<feature type="transmembrane region" description="Helical" evidence="7">
    <location>
        <begin position="83"/>
        <end position="104"/>
    </location>
</feature>
<feature type="chain" id="PRO_5025095581" description="Netrin receptor UNC5" evidence="7">
    <location>
        <begin position="23"/>
        <end position="710"/>
    </location>
</feature>
<dbReference type="Gene3D" id="1.10.533.10">
    <property type="entry name" value="Death Domain, Fas"/>
    <property type="match status" value="1"/>
</dbReference>
<dbReference type="Gene3D" id="2.60.220.30">
    <property type="match status" value="1"/>
</dbReference>
<dbReference type="Pfam" id="PF17217">
    <property type="entry name" value="UPA"/>
    <property type="match status" value="1"/>
</dbReference>
<dbReference type="Proteomes" id="UP000326759">
    <property type="component" value="Unassembled WGS sequence"/>
</dbReference>
<dbReference type="GO" id="GO:0005042">
    <property type="term" value="F:netrin receptor activity"/>
    <property type="evidence" value="ECO:0007669"/>
    <property type="project" value="UniProtKB-UniRule"/>
</dbReference>
<dbReference type="InterPro" id="IPR037936">
    <property type="entry name" value="UNC5A-D"/>
</dbReference>
<accession>A0A5N5SYY1</accession>
<dbReference type="InterPro" id="IPR033772">
    <property type="entry name" value="UPA"/>
</dbReference>
<feature type="region of interest" description="Disordered" evidence="8">
    <location>
        <begin position="205"/>
        <end position="270"/>
    </location>
</feature>
<evidence type="ECO:0000256" key="1">
    <source>
        <dbReference type="ARBA" id="ARBA00004167"/>
    </source>
</evidence>
<name>A0A5N5SYY1_9CRUS</name>
<dbReference type="InterPro" id="IPR000906">
    <property type="entry name" value="ZU5_dom"/>
</dbReference>
<dbReference type="FunFam" id="2.20.100.10:FF:000002">
    <property type="entry name" value="Unc-5 netrin receptor C"/>
    <property type="match status" value="1"/>
</dbReference>
<dbReference type="Gene3D" id="2.20.100.10">
    <property type="entry name" value="Thrombospondin type-1 (TSP1) repeat"/>
    <property type="match status" value="1"/>
</dbReference>
<evidence type="ECO:0000256" key="7">
    <source>
        <dbReference type="RuleBase" id="RU367033"/>
    </source>
</evidence>
<evidence type="ECO:0000256" key="5">
    <source>
        <dbReference type="ARBA" id="ARBA00023136"/>
    </source>
</evidence>
<dbReference type="CDD" id="cd08781">
    <property type="entry name" value="Death_UNC5-like"/>
    <property type="match status" value="1"/>
</dbReference>
<evidence type="ECO:0000313" key="10">
    <source>
        <dbReference type="EMBL" id="KAB7499242.1"/>
    </source>
</evidence>
<keyword evidence="7" id="KW-0217">Developmental protein</keyword>
<keyword evidence="5 7" id="KW-0472">Membrane</keyword>
<evidence type="ECO:0000256" key="8">
    <source>
        <dbReference type="SAM" id="MobiDB-lite"/>
    </source>
</evidence>
<dbReference type="SUPFAM" id="SSF47986">
    <property type="entry name" value="DEATH domain"/>
    <property type="match status" value="1"/>
</dbReference>
<dbReference type="InterPro" id="IPR000488">
    <property type="entry name" value="Death_dom"/>
</dbReference>
<dbReference type="OrthoDB" id="5973910at2759"/>
<comment type="function">
    <text evidence="7">Receptor for netrin required for axon guidance. Mediates axon repulsion of neuronal growth cones in the developing nervous system upon ligand binding.</text>
</comment>
<dbReference type="SMART" id="SM00218">
    <property type="entry name" value="ZU5"/>
    <property type="match status" value="1"/>
</dbReference>
<sequence>AKCRFIIVLSVFVPTFKTAVEGRWSEWSDWSVCGAECRKYRQRYCDNPAPENGGPECVGEDLISVNCTGGMCNTVERVLRQDITLIAILAVLVPLILLLLLFAFRKYNNKNRQNGVLYETTDFEFPVPLCKSSIKKSKSEISKDMDSPHVPLCFDHPCSIPPSMGSFQKSLVGVGNVDDKPNEEDEHYSTPSIGTTGGLKDIYSRGSHCKTPSEHHYDVPLLKTPTKESPKETPVTSPLPPSENVRLISPPPHPPLRHPSHSTPTFEGASGVKDWRVESLATSLEKKAKKSASHSSLSDNCEIYDKNSNTAPSELKELEFNAAAWGVIGSSGGRLVVPECNISLTIPEGAISSHNSSHNFYIAVTLLSPVICCGPSDIQLKKASIISFEHSGSFQHATWKLHLLGGSSRSPDEEFTWEKLITLGEERVDTPVYLQLDGSQVHLVTDHLRHFVLVGESMGPNPAVKQLRVVVTAPPPTTNGDLMIRIHIIQDTAASLACVSQLERQRGASLLDKPRTFLLHDCDSNLSEISFSTIWNCVENSVFCTFTLEREDLLSLTPLSCRVLIQQKGSSTHRQIIRVNTDFPYAPVTASTSHHKDSTVSWKRGSWSLVNVSPEIGAFRISPRAKKELCRCLDPPNAKGNDWRMLAARLNVDRYVNFFASKGSPTEQILDLWEARHRESTALIDLLNVLRVMGRPDAAHVLDNHSGSWI</sequence>
<keyword evidence="7" id="KW-0393">Immunoglobulin domain</keyword>
<dbReference type="Pfam" id="PF00791">
    <property type="entry name" value="ZU5"/>
    <property type="match status" value="1"/>
</dbReference>
<keyword evidence="11" id="KW-1185">Reference proteome</keyword>
<dbReference type="GO" id="GO:0008045">
    <property type="term" value="P:motor neuron axon guidance"/>
    <property type="evidence" value="ECO:0007669"/>
    <property type="project" value="TreeGrafter"/>
</dbReference>
<evidence type="ECO:0000259" key="9">
    <source>
        <dbReference type="PROSITE" id="PS50017"/>
    </source>
</evidence>
<evidence type="ECO:0000256" key="4">
    <source>
        <dbReference type="ARBA" id="ARBA00022989"/>
    </source>
</evidence>
<proteinExistence type="inferred from homology"/>
<dbReference type="Pfam" id="PF00531">
    <property type="entry name" value="Death"/>
    <property type="match status" value="1"/>
</dbReference>
<evidence type="ECO:0000256" key="2">
    <source>
        <dbReference type="ARBA" id="ARBA00009844"/>
    </source>
</evidence>
<feature type="signal peptide" evidence="7">
    <location>
        <begin position="1"/>
        <end position="22"/>
    </location>
</feature>
<dbReference type="PANTHER" id="PTHR12582:SF47">
    <property type="entry name" value="NETRIN RECEPTOR UNC-5"/>
    <property type="match status" value="1"/>
</dbReference>
<keyword evidence="6" id="KW-1015">Disulfide bond</keyword>
<reference evidence="10 11" key="1">
    <citation type="journal article" date="2019" name="PLoS Biol.">
        <title>Sex chromosomes control vertical transmission of feminizing Wolbachia symbionts in an isopod.</title>
        <authorList>
            <person name="Becking T."/>
            <person name="Chebbi M.A."/>
            <person name="Giraud I."/>
            <person name="Moumen B."/>
            <person name="Laverre T."/>
            <person name="Caubet Y."/>
            <person name="Peccoud J."/>
            <person name="Gilbert C."/>
            <person name="Cordaux R."/>
        </authorList>
    </citation>
    <scope>NUCLEOTIDE SEQUENCE [LARGE SCALE GENOMIC DNA]</scope>
    <source>
        <strain evidence="10">ANa2</strain>
        <tissue evidence="10">Whole body excluding digestive tract and cuticle</tissue>
    </source>
</reference>
<dbReference type="AlphaFoldDB" id="A0A5N5SYY1"/>
<dbReference type="InterPro" id="IPR011029">
    <property type="entry name" value="DEATH-like_dom_sf"/>
</dbReference>
<gene>
    <name evidence="10" type="primary">Unc5b</name>
    <name evidence="10" type="ORF">Anas_00944</name>
</gene>
<evidence type="ECO:0000256" key="6">
    <source>
        <dbReference type="ARBA" id="ARBA00023157"/>
    </source>
</evidence>
<evidence type="ECO:0000313" key="11">
    <source>
        <dbReference type="Proteomes" id="UP000326759"/>
    </source>
</evidence>
<feature type="non-terminal residue" evidence="10">
    <location>
        <position position="1"/>
    </location>
</feature>
<dbReference type="FunFam" id="1.10.533.10:FF:000092">
    <property type="entry name" value="Netrin receptor unc-5"/>
    <property type="match status" value="1"/>
</dbReference>
<dbReference type="InterPro" id="IPR036383">
    <property type="entry name" value="TSP1_rpt_sf"/>
</dbReference>
<keyword evidence="7" id="KW-0732">Signal</keyword>
<comment type="caution">
    <text evidence="10">The sequence shown here is derived from an EMBL/GenBank/DDBJ whole genome shotgun (WGS) entry which is preliminary data.</text>
</comment>
<feature type="domain" description="Death" evidence="9">
    <location>
        <begin position="640"/>
        <end position="706"/>
    </location>
</feature>